<feature type="transmembrane region" description="Helical" evidence="6">
    <location>
        <begin position="81"/>
        <end position="99"/>
    </location>
</feature>
<feature type="transmembrane region" description="Helical" evidence="6">
    <location>
        <begin position="206"/>
        <end position="227"/>
    </location>
</feature>
<feature type="transmembrane region" description="Helical" evidence="6">
    <location>
        <begin position="402"/>
        <end position="420"/>
    </location>
</feature>
<feature type="domain" description="Major facilitator superfamily (MFS) profile" evidence="7">
    <location>
        <begin position="46"/>
        <end position="443"/>
    </location>
</feature>
<dbReference type="InterPro" id="IPR020846">
    <property type="entry name" value="MFS_dom"/>
</dbReference>
<feature type="transmembrane region" description="Helical" evidence="6">
    <location>
        <begin position="105"/>
        <end position="128"/>
    </location>
</feature>
<dbReference type="EMBL" id="JBAHYK010003099">
    <property type="protein sequence ID" value="KAL0563937.1"/>
    <property type="molecule type" value="Genomic_DNA"/>
</dbReference>
<reference evidence="8 9" key="1">
    <citation type="submission" date="2024-02" db="EMBL/GenBank/DDBJ databases">
        <title>A draft genome for the cacao thread blight pathogen Marasmius crinis-equi.</title>
        <authorList>
            <person name="Cohen S.P."/>
            <person name="Baruah I.K."/>
            <person name="Amoako-Attah I."/>
            <person name="Bukari Y."/>
            <person name="Meinhardt L.W."/>
            <person name="Bailey B.A."/>
        </authorList>
    </citation>
    <scope>NUCLEOTIDE SEQUENCE [LARGE SCALE GENOMIC DNA]</scope>
    <source>
        <strain evidence="8 9">GH-76</strain>
    </source>
</reference>
<sequence>MSDETTPLLGEQGQNANVNERQRDTEQREVNDELETGKSTKSLLWILAPMSIGIFLSAMDQTIIIASYASIGSEMKQLQKTSWIATSYMLTVTSFQPLYGKLSDIFGRKTCLIFAYCVFGIGCMLCGLSKTMDQLILSRALSGIGGGGMPTFVPSQSYIRVVSIIMSDVVPLRSRGTWQGVLNIFFSTGSMVGAPLGGILADTVGWRWAFLMQCPAILLAILSVSLALKLPAHETSALKAKIKRIDFSGALSLILFIFFLLYSLERGGNVSWSDLYTITALALSSVSFILFAATEMFWAKEPFAPKRIIVNPSLIASYLVNLFGVASQMAMIFHVSLYLQAVQGFSAAQVGFVLVPGIIGGVTGSISGGLIIQATGKYYLVTVAGYVLQVIGTLTIALSSGVVGASVLGISIGLITAGLGNGQISYNYIPEASLTFSTLQVEE</sequence>
<evidence type="ECO:0000256" key="4">
    <source>
        <dbReference type="ARBA" id="ARBA00023136"/>
    </source>
</evidence>
<evidence type="ECO:0000259" key="7">
    <source>
        <dbReference type="PROSITE" id="PS50850"/>
    </source>
</evidence>
<keyword evidence="9" id="KW-1185">Reference proteome</keyword>
<evidence type="ECO:0000256" key="1">
    <source>
        <dbReference type="ARBA" id="ARBA00004141"/>
    </source>
</evidence>
<keyword evidence="3 6" id="KW-1133">Transmembrane helix</keyword>
<feature type="transmembrane region" description="Helical" evidence="6">
    <location>
        <begin position="276"/>
        <end position="298"/>
    </location>
</feature>
<protein>
    <recommendedName>
        <fullName evidence="7">Major facilitator superfamily (MFS) profile domain-containing protein</fullName>
    </recommendedName>
</protein>
<evidence type="ECO:0000256" key="2">
    <source>
        <dbReference type="ARBA" id="ARBA00022692"/>
    </source>
</evidence>
<comment type="caution">
    <text evidence="8">The sequence shown here is derived from an EMBL/GenBank/DDBJ whole genome shotgun (WGS) entry which is preliminary data.</text>
</comment>
<organism evidence="8 9">
    <name type="scientific">Marasmius crinis-equi</name>
    <dbReference type="NCBI Taxonomy" id="585013"/>
    <lineage>
        <taxon>Eukaryota</taxon>
        <taxon>Fungi</taxon>
        <taxon>Dikarya</taxon>
        <taxon>Basidiomycota</taxon>
        <taxon>Agaricomycotina</taxon>
        <taxon>Agaricomycetes</taxon>
        <taxon>Agaricomycetidae</taxon>
        <taxon>Agaricales</taxon>
        <taxon>Marasmiineae</taxon>
        <taxon>Marasmiaceae</taxon>
        <taxon>Marasmius</taxon>
    </lineage>
</organism>
<keyword evidence="2 6" id="KW-0812">Transmembrane</keyword>
<dbReference type="Gene3D" id="1.20.1250.20">
    <property type="entry name" value="MFS general substrate transporter like domains"/>
    <property type="match status" value="1"/>
</dbReference>
<dbReference type="Gene3D" id="1.20.1720.10">
    <property type="entry name" value="Multidrug resistance protein D"/>
    <property type="match status" value="1"/>
</dbReference>
<feature type="transmembrane region" description="Helical" evidence="6">
    <location>
        <begin position="43"/>
        <end position="69"/>
    </location>
</feature>
<feature type="transmembrane region" description="Helical" evidence="6">
    <location>
        <begin position="247"/>
        <end position="264"/>
    </location>
</feature>
<proteinExistence type="predicted"/>
<evidence type="ECO:0000256" key="6">
    <source>
        <dbReference type="SAM" id="Phobius"/>
    </source>
</evidence>
<dbReference type="PANTHER" id="PTHR23501:SF84">
    <property type="entry name" value="VACUOLAR MEMBRANE AMINO ACID UPTAKE TRANSPORTER FNX2"/>
    <property type="match status" value="1"/>
</dbReference>
<keyword evidence="4 6" id="KW-0472">Membrane</keyword>
<dbReference type="Proteomes" id="UP001465976">
    <property type="component" value="Unassembled WGS sequence"/>
</dbReference>
<dbReference type="SUPFAM" id="SSF103473">
    <property type="entry name" value="MFS general substrate transporter"/>
    <property type="match status" value="1"/>
</dbReference>
<evidence type="ECO:0000313" key="9">
    <source>
        <dbReference type="Proteomes" id="UP001465976"/>
    </source>
</evidence>
<accession>A0ABR3EM05</accession>
<name>A0ABR3EM05_9AGAR</name>
<comment type="subcellular location">
    <subcellularLocation>
        <location evidence="1">Membrane</location>
        <topology evidence="1">Multi-pass membrane protein</topology>
    </subcellularLocation>
</comment>
<evidence type="ECO:0000313" key="8">
    <source>
        <dbReference type="EMBL" id="KAL0563937.1"/>
    </source>
</evidence>
<evidence type="ECO:0000256" key="5">
    <source>
        <dbReference type="SAM" id="MobiDB-lite"/>
    </source>
</evidence>
<feature type="transmembrane region" description="Helical" evidence="6">
    <location>
        <begin position="345"/>
        <end position="366"/>
    </location>
</feature>
<gene>
    <name evidence="8" type="ORF">V5O48_018118</name>
</gene>
<feature type="transmembrane region" description="Helical" evidence="6">
    <location>
        <begin position="181"/>
        <end position="200"/>
    </location>
</feature>
<feature type="region of interest" description="Disordered" evidence="5">
    <location>
        <begin position="1"/>
        <end position="34"/>
    </location>
</feature>
<dbReference type="InterPro" id="IPR011701">
    <property type="entry name" value="MFS"/>
</dbReference>
<dbReference type="PANTHER" id="PTHR23501">
    <property type="entry name" value="MAJOR FACILITATOR SUPERFAMILY"/>
    <property type="match status" value="1"/>
</dbReference>
<dbReference type="PROSITE" id="PS50850">
    <property type="entry name" value="MFS"/>
    <property type="match status" value="1"/>
</dbReference>
<feature type="compositionally biased region" description="Basic and acidic residues" evidence="5">
    <location>
        <begin position="20"/>
        <end position="34"/>
    </location>
</feature>
<feature type="transmembrane region" description="Helical" evidence="6">
    <location>
        <begin position="378"/>
        <end position="396"/>
    </location>
</feature>
<dbReference type="Pfam" id="PF07690">
    <property type="entry name" value="MFS_1"/>
    <property type="match status" value="1"/>
</dbReference>
<evidence type="ECO:0000256" key="3">
    <source>
        <dbReference type="ARBA" id="ARBA00022989"/>
    </source>
</evidence>
<feature type="transmembrane region" description="Helical" evidence="6">
    <location>
        <begin position="318"/>
        <end position="339"/>
    </location>
</feature>
<dbReference type="InterPro" id="IPR036259">
    <property type="entry name" value="MFS_trans_sf"/>
</dbReference>